<comment type="caution">
    <text evidence="1">The sequence shown here is derived from an EMBL/GenBank/DDBJ whole genome shotgun (WGS) entry which is preliminary data.</text>
</comment>
<reference evidence="1 2" key="1">
    <citation type="journal article" date="2019" name="Int. J. Syst. Evol. Microbiol.">
        <title>The Global Catalogue of Microorganisms (GCM) 10K type strain sequencing project: providing services to taxonomists for standard genome sequencing and annotation.</title>
        <authorList>
            <consortium name="The Broad Institute Genomics Platform"/>
            <consortium name="The Broad Institute Genome Sequencing Center for Infectious Disease"/>
            <person name="Wu L."/>
            <person name="Ma J."/>
        </authorList>
    </citation>
    <scope>NUCLEOTIDE SEQUENCE [LARGE SCALE GENOMIC DNA]</scope>
    <source>
        <strain evidence="1 2">CGMCC 1.12554</strain>
    </source>
</reference>
<evidence type="ECO:0000313" key="1">
    <source>
        <dbReference type="EMBL" id="MFC7324529.1"/>
    </source>
</evidence>
<dbReference type="EMBL" id="JBHTBL010000005">
    <property type="protein sequence ID" value="MFC7324529.1"/>
    <property type="molecule type" value="Genomic_DNA"/>
</dbReference>
<keyword evidence="2" id="KW-1185">Reference proteome</keyword>
<proteinExistence type="predicted"/>
<dbReference type="AlphaFoldDB" id="A0ABD6AK60"/>
<dbReference type="Pfam" id="PF04307">
    <property type="entry name" value="YdjM"/>
    <property type="match status" value="1"/>
</dbReference>
<dbReference type="Proteomes" id="UP001596545">
    <property type="component" value="Unassembled WGS sequence"/>
</dbReference>
<accession>A0ABD6AK60</accession>
<dbReference type="GO" id="GO:0016787">
    <property type="term" value="F:hydrolase activity"/>
    <property type="evidence" value="ECO:0007669"/>
    <property type="project" value="UniProtKB-KW"/>
</dbReference>
<protein>
    <submittedName>
        <fullName evidence="1">Metal-dependent hydrolase</fullName>
    </submittedName>
</protein>
<dbReference type="RefSeq" id="WP_256409613.1">
    <property type="nucleotide sequence ID" value="NZ_JANHDN010000005.1"/>
</dbReference>
<gene>
    <name evidence="1" type="ORF">ACFQMF_08045</name>
</gene>
<dbReference type="InterPro" id="IPR007404">
    <property type="entry name" value="YdjM-like"/>
</dbReference>
<evidence type="ECO:0000313" key="2">
    <source>
        <dbReference type="Proteomes" id="UP001596545"/>
    </source>
</evidence>
<name>A0ABD6AK60_9EURY</name>
<sequence>MLFPTHLLVAGWIGWLSGRPRVRERLPGTPTLSVGWLVVGATLPDAVDKPLGALGVVDVYHSVGHSALLAPLAVAVAARHRRGLAAAVGWGSHLALDTLHIVVNGRAENAVSLLWPVLEQPEPLGIPPGDFAAFYVGTPSFYLEAVIWTAAVLVGLRSRFGVGADRRTDG</sequence>
<organism evidence="1 2">
    <name type="scientific">Halorubrum rutilum</name>
    <dbReference type="NCBI Taxonomy" id="1364933"/>
    <lineage>
        <taxon>Archaea</taxon>
        <taxon>Methanobacteriati</taxon>
        <taxon>Methanobacteriota</taxon>
        <taxon>Stenosarchaea group</taxon>
        <taxon>Halobacteria</taxon>
        <taxon>Halobacteriales</taxon>
        <taxon>Haloferacaceae</taxon>
        <taxon>Halorubrum</taxon>
    </lineage>
</organism>
<keyword evidence="1" id="KW-0378">Hydrolase</keyword>